<keyword evidence="1" id="KW-1133">Transmembrane helix</keyword>
<dbReference type="EMBL" id="JBHSDH010000013">
    <property type="protein sequence ID" value="MFC4291717.1"/>
    <property type="molecule type" value="Genomic_DNA"/>
</dbReference>
<dbReference type="RefSeq" id="WP_381421818.1">
    <property type="nucleotide sequence ID" value="NZ_JBHSDH010000013.1"/>
</dbReference>
<evidence type="ECO:0000313" key="2">
    <source>
        <dbReference type="EMBL" id="MFC4291717.1"/>
    </source>
</evidence>
<keyword evidence="3" id="KW-1185">Reference proteome</keyword>
<name>A0ABV8RED8_9SPHN</name>
<comment type="caution">
    <text evidence="2">The sequence shown here is derived from an EMBL/GenBank/DDBJ whole genome shotgun (WGS) entry which is preliminary data.</text>
</comment>
<proteinExistence type="predicted"/>
<dbReference type="Proteomes" id="UP001595887">
    <property type="component" value="Unassembled WGS sequence"/>
</dbReference>
<sequence>MRNRRKRPMAGWILLIGLLIVIIAAIFTLAWLGGERDQKMVEQPIAIPGDAVGQ</sequence>
<reference evidence="3" key="1">
    <citation type="journal article" date="2019" name="Int. J. Syst. Evol. Microbiol.">
        <title>The Global Catalogue of Microorganisms (GCM) 10K type strain sequencing project: providing services to taxonomists for standard genome sequencing and annotation.</title>
        <authorList>
            <consortium name="The Broad Institute Genomics Platform"/>
            <consortium name="The Broad Institute Genome Sequencing Center for Infectious Disease"/>
            <person name="Wu L."/>
            <person name="Ma J."/>
        </authorList>
    </citation>
    <scope>NUCLEOTIDE SEQUENCE [LARGE SCALE GENOMIC DNA]</scope>
    <source>
        <strain evidence="3">CECT 8531</strain>
    </source>
</reference>
<protein>
    <submittedName>
        <fullName evidence="2">Uncharacterized protein</fullName>
    </submittedName>
</protein>
<accession>A0ABV8RED8</accession>
<keyword evidence="1" id="KW-0812">Transmembrane</keyword>
<organism evidence="2 3">
    <name type="scientific">Sphingorhabdus arenilitoris</name>
    <dbReference type="NCBI Taxonomy" id="1490041"/>
    <lineage>
        <taxon>Bacteria</taxon>
        <taxon>Pseudomonadati</taxon>
        <taxon>Pseudomonadota</taxon>
        <taxon>Alphaproteobacteria</taxon>
        <taxon>Sphingomonadales</taxon>
        <taxon>Sphingomonadaceae</taxon>
        <taxon>Sphingorhabdus</taxon>
    </lineage>
</organism>
<gene>
    <name evidence="2" type="ORF">ACFOWX_04725</name>
</gene>
<feature type="transmembrane region" description="Helical" evidence="1">
    <location>
        <begin position="12"/>
        <end position="32"/>
    </location>
</feature>
<evidence type="ECO:0000256" key="1">
    <source>
        <dbReference type="SAM" id="Phobius"/>
    </source>
</evidence>
<keyword evidence="1" id="KW-0472">Membrane</keyword>
<evidence type="ECO:0000313" key="3">
    <source>
        <dbReference type="Proteomes" id="UP001595887"/>
    </source>
</evidence>